<accession>A0ABP8HIU5</accession>
<gene>
    <name evidence="1" type="ORF">GCM10023184_37170</name>
</gene>
<evidence type="ECO:0008006" key="3">
    <source>
        <dbReference type="Google" id="ProtNLM"/>
    </source>
</evidence>
<dbReference type="Proteomes" id="UP001501725">
    <property type="component" value="Unassembled WGS sequence"/>
</dbReference>
<dbReference type="InterPro" id="IPR014942">
    <property type="entry name" value="AbiEii"/>
</dbReference>
<evidence type="ECO:0000313" key="2">
    <source>
        <dbReference type="Proteomes" id="UP001501725"/>
    </source>
</evidence>
<dbReference type="Pfam" id="PF08843">
    <property type="entry name" value="AbiEii"/>
    <property type="match status" value="1"/>
</dbReference>
<dbReference type="RefSeq" id="WP_345257341.1">
    <property type="nucleotide sequence ID" value="NZ_BAABGY010000011.1"/>
</dbReference>
<organism evidence="1 2">
    <name type="scientific">Flaviaesturariibacter amylovorans</name>
    <dbReference type="NCBI Taxonomy" id="1084520"/>
    <lineage>
        <taxon>Bacteria</taxon>
        <taxon>Pseudomonadati</taxon>
        <taxon>Bacteroidota</taxon>
        <taxon>Chitinophagia</taxon>
        <taxon>Chitinophagales</taxon>
        <taxon>Chitinophagaceae</taxon>
        <taxon>Flaviaestuariibacter</taxon>
    </lineage>
</organism>
<sequence>MSHQNNVARIRAVYNALGDLAQEVVFVGGATVSLYADRETTEVRETDDVDILVELYTRSQYAAVEERLRAKGFQPDMTSGVICRYVVQGITVDVMPIEESILGFSNRWYAEGYQSAVSYPMAPEYAIRIFSPPYFIASKLEAFRGRGRGDGRTSHDFEDLIFLLNNRSTIWEELDAAPETVCRFLKEEFAKLATNPYLYEWISANLEFSEQARAGFIQHQWEAFVGSAR</sequence>
<dbReference type="EMBL" id="BAABGY010000011">
    <property type="protein sequence ID" value="GAA4339803.1"/>
    <property type="molecule type" value="Genomic_DNA"/>
</dbReference>
<keyword evidence="2" id="KW-1185">Reference proteome</keyword>
<protein>
    <recommendedName>
        <fullName evidence="3">Nucleotidyl transferase AbiEii/AbiGii toxin family protein</fullName>
    </recommendedName>
</protein>
<evidence type="ECO:0000313" key="1">
    <source>
        <dbReference type="EMBL" id="GAA4339803.1"/>
    </source>
</evidence>
<proteinExistence type="predicted"/>
<name>A0ABP8HIU5_9BACT</name>
<dbReference type="Gene3D" id="3.30.460.40">
    <property type="match status" value="1"/>
</dbReference>
<comment type="caution">
    <text evidence="1">The sequence shown here is derived from an EMBL/GenBank/DDBJ whole genome shotgun (WGS) entry which is preliminary data.</text>
</comment>
<reference evidence="2" key="1">
    <citation type="journal article" date="2019" name="Int. J. Syst. Evol. Microbiol.">
        <title>The Global Catalogue of Microorganisms (GCM) 10K type strain sequencing project: providing services to taxonomists for standard genome sequencing and annotation.</title>
        <authorList>
            <consortium name="The Broad Institute Genomics Platform"/>
            <consortium name="The Broad Institute Genome Sequencing Center for Infectious Disease"/>
            <person name="Wu L."/>
            <person name="Ma J."/>
        </authorList>
    </citation>
    <scope>NUCLEOTIDE SEQUENCE [LARGE SCALE GENOMIC DNA]</scope>
    <source>
        <strain evidence="2">JCM 17919</strain>
    </source>
</reference>